<name>A0ABU4GI16_9CLOT</name>
<organism evidence="1 2">
    <name type="scientific">Clostridium boliviensis</name>
    <dbReference type="NCBI Taxonomy" id="318465"/>
    <lineage>
        <taxon>Bacteria</taxon>
        <taxon>Bacillati</taxon>
        <taxon>Bacillota</taxon>
        <taxon>Clostridia</taxon>
        <taxon>Eubacteriales</taxon>
        <taxon>Clostridiaceae</taxon>
        <taxon>Clostridium</taxon>
    </lineage>
</organism>
<evidence type="ECO:0000313" key="1">
    <source>
        <dbReference type="EMBL" id="MDW2797221.1"/>
    </source>
</evidence>
<gene>
    <name evidence="1" type="ORF">RZO55_06490</name>
</gene>
<protein>
    <submittedName>
        <fullName evidence="1">HPr family phosphocarrier protein</fullName>
    </submittedName>
</protein>
<comment type="caution">
    <text evidence="1">The sequence shown here is derived from an EMBL/GenBank/DDBJ whole genome shotgun (WGS) entry which is preliminary data.</text>
</comment>
<reference evidence="1 2" key="1">
    <citation type="submission" date="2023-10" db="EMBL/GenBank/DDBJ databases">
        <title>A novel Glycoside Hydrolase 43-Like Enzyme from Clostrdium boliviensis is an Endo-xylanase, and a Candidate for Xylooligosaccharides Production from Different Xylan Substrates.</title>
        <authorList>
            <person name="Alvarez M.T."/>
            <person name="Rocabado-Villegas L.R."/>
            <person name="Salas-Veizaga D.M."/>
            <person name="Linares-Pasten J.A."/>
            <person name="Gudmundsdottir E.E."/>
            <person name="Hreggvidsson G.O."/>
            <person name="Adlercreutz P."/>
            <person name="Nordberg Karlsson E."/>
        </authorList>
    </citation>
    <scope>NUCLEOTIDE SEQUENCE [LARGE SCALE GENOMIC DNA]</scope>
    <source>
        <strain evidence="1 2">E-1</strain>
    </source>
</reference>
<dbReference type="EMBL" id="JAWONS010000109">
    <property type="protein sequence ID" value="MDW2797221.1"/>
    <property type="molecule type" value="Genomic_DNA"/>
</dbReference>
<keyword evidence="2" id="KW-1185">Reference proteome</keyword>
<accession>A0ABU4GI16</accession>
<proteinExistence type="predicted"/>
<dbReference type="Proteomes" id="UP001276854">
    <property type="component" value="Unassembled WGS sequence"/>
</dbReference>
<evidence type="ECO:0000313" key="2">
    <source>
        <dbReference type="Proteomes" id="UP001276854"/>
    </source>
</evidence>
<dbReference type="RefSeq" id="WP_318063477.1">
    <property type="nucleotide sequence ID" value="NZ_JAWONS010000109.1"/>
</dbReference>
<dbReference type="InterPro" id="IPR035895">
    <property type="entry name" value="HPr-like_sf"/>
</dbReference>
<dbReference type="SUPFAM" id="SSF55594">
    <property type="entry name" value="HPr-like"/>
    <property type="match status" value="1"/>
</dbReference>
<sequence length="98" mass="11216">MIEKKNKIYLVKIMNETMKRKMVSEVRKINHTFSTVEELVAFVVKAERCSFEIKVISNQLVIDGKSLMGVMIIGIGIQVEIICYNETFSPEQLVDYAA</sequence>